<dbReference type="GO" id="GO:0006409">
    <property type="term" value="P:tRNA export from nucleus"/>
    <property type="evidence" value="ECO:0007669"/>
    <property type="project" value="TreeGrafter"/>
</dbReference>
<comment type="similarity">
    <text evidence="2 5">Belongs to the NRAP family.</text>
</comment>
<dbReference type="GO" id="GO:0032040">
    <property type="term" value="C:small-subunit processome"/>
    <property type="evidence" value="ECO:0007669"/>
    <property type="project" value="TreeGrafter"/>
</dbReference>
<proteinExistence type="inferred from homology"/>
<evidence type="ECO:0000256" key="5">
    <source>
        <dbReference type="RuleBase" id="RU364032"/>
    </source>
</evidence>
<dbReference type="InterPro" id="IPR035368">
    <property type="entry name" value="Nrap_D3"/>
</dbReference>
<dbReference type="GO" id="GO:0006364">
    <property type="term" value="P:rRNA processing"/>
    <property type="evidence" value="ECO:0007669"/>
    <property type="project" value="UniProtKB-KW"/>
</dbReference>
<evidence type="ECO:0000256" key="1">
    <source>
        <dbReference type="ARBA" id="ARBA00004604"/>
    </source>
</evidence>
<dbReference type="Pfam" id="PF17404">
    <property type="entry name" value="Nrap_D3"/>
    <property type="match status" value="1"/>
</dbReference>
<comment type="caution">
    <text evidence="13">The sequence shown here is derived from an EMBL/GenBank/DDBJ whole genome shotgun (WGS) entry which is preliminary data.</text>
</comment>
<keyword evidence="14" id="KW-1185">Reference proteome</keyword>
<dbReference type="Pfam" id="PF03813">
    <property type="entry name" value="Nrap"/>
    <property type="match status" value="1"/>
</dbReference>
<evidence type="ECO:0000259" key="8">
    <source>
        <dbReference type="Pfam" id="PF17403"/>
    </source>
</evidence>
<evidence type="ECO:0000256" key="4">
    <source>
        <dbReference type="ARBA" id="ARBA00023242"/>
    </source>
</evidence>
<keyword evidence="5" id="KW-0687">Ribonucleoprotein</keyword>
<dbReference type="PANTHER" id="PTHR17972:SF0">
    <property type="entry name" value="NUCLEOLAR PROTEIN 6"/>
    <property type="match status" value="1"/>
</dbReference>
<feature type="region of interest" description="Disordered" evidence="6">
    <location>
        <begin position="20"/>
        <end position="45"/>
    </location>
</feature>
<evidence type="ECO:0000259" key="11">
    <source>
        <dbReference type="Pfam" id="PF17406"/>
    </source>
</evidence>
<dbReference type="PANTHER" id="PTHR17972">
    <property type="entry name" value="NUCLEOLAR RNA-ASSOCIATED PROTEIN"/>
    <property type="match status" value="1"/>
</dbReference>
<protein>
    <recommendedName>
        <fullName evidence="5">U3 small nucleolar RNA-associated protein 22</fullName>
    </recommendedName>
</protein>
<feature type="domain" description="Nrap protein" evidence="11">
    <location>
        <begin position="811"/>
        <end position="965"/>
    </location>
</feature>
<evidence type="ECO:0000313" key="13">
    <source>
        <dbReference type="EMBL" id="KAG9249157.1"/>
    </source>
</evidence>
<feature type="domain" description="Nrap protein" evidence="7">
    <location>
        <begin position="163"/>
        <end position="303"/>
    </location>
</feature>
<dbReference type="Gene3D" id="1.10.1410.10">
    <property type="match status" value="1"/>
</dbReference>
<dbReference type="Pfam" id="PF17406">
    <property type="entry name" value="Nrap_D5"/>
    <property type="match status" value="1"/>
</dbReference>
<keyword evidence="4 5" id="KW-0539">Nucleus</keyword>
<dbReference type="InterPro" id="IPR035369">
    <property type="entry name" value="Nrap_D4"/>
</dbReference>
<dbReference type="Pfam" id="PF17407">
    <property type="entry name" value="Nrap_D6"/>
    <property type="match status" value="1"/>
</dbReference>
<dbReference type="AlphaFoldDB" id="A0A9P7ZC75"/>
<dbReference type="GO" id="GO:0034456">
    <property type="term" value="C:UTP-C complex"/>
    <property type="evidence" value="ECO:0007669"/>
    <property type="project" value="TreeGrafter"/>
</dbReference>
<comment type="subcellular location">
    <subcellularLocation>
        <location evidence="1 5">Nucleus</location>
        <location evidence="1 5">Nucleolus</location>
    </subcellularLocation>
</comment>
<evidence type="ECO:0000256" key="2">
    <source>
        <dbReference type="ARBA" id="ARBA00006674"/>
    </source>
</evidence>
<evidence type="ECO:0000259" key="10">
    <source>
        <dbReference type="Pfam" id="PF17405"/>
    </source>
</evidence>
<feature type="domain" description="Nrap protein" evidence="8">
    <location>
        <begin position="308"/>
        <end position="446"/>
    </location>
</feature>
<evidence type="ECO:0000256" key="6">
    <source>
        <dbReference type="SAM" id="MobiDB-lite"/>
    </source>
</evidence>
<dbReference type="EMBL" id="MU253738">
    <property type="protein sequence ID" value="KAG9249157.1"/>
    <property type="molecule type" value="Genomic_DNA"/>
</dbReference>
<sequence length="1095" mass="122913">MTPLSPKRRKLECDSYVSVKDQATMEKDAPEGKLAQPKASSTQTTDENALYAAGQYKSSIFKLQVDELLAELRPNYGKRTASINQSLHKLNSLIEGIQDRAALPVAEATKLLQKTHKIIVPFPDPIPSKDVAYKLAYAKPTKTNIVGSYALKTMVKSEGSLTIDMIVVMPNSIFQEKDFLNYRYFYKRAYYIACVAAGLQDFTAKEFKLSFEFLNGNTLHPILVVEDRTNKNDFNFEIRIIPAAHKELFAEAKLRPTKNSIRPKSEEADKEAMLLQSPFYNASIKSDCNAEAYLQVLHSASKQAAGYTDSCMLGRIWLQQRGFSGSVADGGFGNFEWACLTALLMKGGGPKGRSVLSPGYSSYQLFKAVVQFLATSNLINKPVVYEKTDITIEKSKVPIFYDGPRGQNILYKMTTWSYESLRQEARTAVDMLNESSFDQFEAVFILRTAQPLQRYDSLAKISIPEILKKPDSSDHSMPVTGFSNKVFEVLREGLMDRVKLINVEMPSLAGWPVKSSCPTIPKEAFIQVGVIFDPANIDRLVDHGPSAEEKKKSAKFQKFWGEKAELRRFKDGSILESLVWTQGSTYSVYQGILSYLIERHFTAEVSNSMIFIGEGFEKILPGSSTAAKVFDALKQSFNELERNIRSMELTLQLRQLSPISPQLRSSSVDLPLFNEGRPLQQPADVLIQFEGSGRWPDDLAAIQRTKIAFLLKIGGLLREANETTSARVGLENTESQFLNCGYLDVVYRTGAAFRIRIHHDREQVLLERQIKDKFIDYRTREDAVSALSEYNRICIQLPFLSQAISTHCTRFPLLSSTIRLVKQWFARHMLSNHVAEELIELLVMRAFLLPYPWRAPSSTMSGFLRTILLLSRWDWRSVPLVVDFTGTMTKKEVEGISTRLEAWRKIDPGMNRTVLFAGSNQDPTGTAFTGRGPSKLVASRITALARSACNLVKNQGVDLNPKSLFFSSTSEYDFVIHLAPAVAGLKETKKSQFKNLEVQLVASESEDLVGYHPHQSYLEELENLYSDTIVFFHGTGALIGGLWNPQHVAARPFKVNLPFTTKPVAHNDEEVQLDKTAILAEISRIGGEMVSRIAT</sequence>
<dbReference type="GO" id="GO:0032545">
    <property type="term" value="C:CURI complex"/>
    <property type="evidence" value="ECO:0007669"/>
    <property type="project" value="TreeGrafter"/>
</dbReference>
<evidence type="ECO:0000259" key="12">
    <source>
        <dbReference type="Pfam" id="PF17407"/>
    </source>
</evidence>
<dbReference type="Proteomes" id="UP000887226">
    <property type="component" value="Unassembled WGS sequence"/>
</dbReference>
<organism evidence="13 14">
    <name type="scientific">Calycina marina</name>
    <dbReference type="NCBI Taxonomy" id="1763456"/>
    <lineage>
        <taxon>Eukaryota</taxon>
        <taxon>Fungi</taxon>
        <taxon>Dikarya</taxon>
        <taxon>Ascomycota</taxon>
        <taxon>Pezizomycotina</taxon>
        <taxon>Leotiomycetes</taxon>
        <taxon>Helotiales</taxon>
        <taxon>Pezizellaceae</taxon>
        <taxon>Calycina</taxon>
    </lineage>
</organism>
<feature type="domain" description="Nrap protein" evidence="10">
    <location>
        <begin position="618"/>
        <end position="809"/>
    </location>
</feature>
<evidence type="ECO:0000259" key="9">
    <source>
        <dbReference type="Pfam" id="PF17404"/>
    </source>
</evidence>
<dbReference type="OrthoDB" id="10251401at2759"/>
<dbReference type="InterPro" id="IPR035082">
    <property type="entry name" value="Nrap_D1"/>
</dbReference>
<dbReference type="Pfam" id="PF17405">
    <property type="entry name" value="Nrap_D4"/>
    <property type="match status" value="1"/>
</dbReference>
<reference evidence="13" key="1">
    <citation type="journal article" date="2021" name="IMA Fungus">
        <title>Genomic characterization of three marine fungi, including Emericellopsis atlantica sp. nov. with signatures of a generalist lifestyle and marine biomass degradation.</title>
        <authorList>
            <person name="Hagestad O.C."/>
            <person name="Hou L."/>
            <person name="Andersen J.H."/>
            <person name="Hansen E.H."/>
            <person name="Altermark B."/>
            <person name="Li C."/>
            <person name="Kuhnert E."/>
            <person name="Cox R.J."/>
            <person name="Crous P.W."/>
            <person name="Spatafora J.W."/>
            <person name="Lail K."/>
            <person name="Amirebrahimi M."/>
            <person name="Lipzen A."/>
            <person name="Pangilinan J."/>
            <person name="Andreopoulos W."/>
            <person name="Hayes R.D."/>
            <person name="Ng V."/>
            <person name="Grigoriev I.V."/>
            <person name="Jackson S.A."/>
            <person name="Sutton T.D.S."/>
            <person name="Dobson A.D.W."/>
            <person name="Rama T."/>
        </authorList>
    </citation>
    <scope>NUCLEOTIDE SEQUENCE</scope>
    <source>
        <strain evidence="13">TRa3180A</strain>
    </source>
</reference>
<dbReference type="InterPro" id="IPR035367">
    <property type="entry name" value="Nrap_D2"/>
</dbReference>
<dbReference type="Pfam" id="PF17403">
    <property type="entry name" value="Nrap_D2"/>
    <property type="match status" value="1"/>
</dbReference>
<keyword evidence="5" id="KW-0690">Ribosome biogenesis</keyword>
<keyword evidence="3 5" id="KW-0694">RNA-binding</keyword>
<feature type="domain" description="Nrap protein" evidence="9">
    <location>
        <begin position="451"/>
        <end position="601"/>
    </location>
</feature>
<evidence type="ECO:0000313" key="14">
    <source>
        <dbReference type="Proteomes" id="UP000887226"/>
    </source>
</evidence>
<dbReference type="Gene3D" id="3.30.70.3030">
    <property type="match status" value="1"/>
</dbReference>
<dbReference type="FunFam" id="1.10.1410.10:FF:000014">
    <property type="entry name" value="U3 small nucleolar RNA-associated protein 22"/>
    <property type="match status" value="1"/>
</dbReference>
<dbReference type="GO" id="GO:0003723">
    <property type="term" value="F:RNA binding"/>
    <property type="evidence" value="ECO:0007669"/>
    <property type="project" value="UniProtKB-KW"/>
</dbReference>
<accession>A0A9P7ZC75</accession>
<dbReference type="InterPro" id="IPR005554">
    <property type="entry name" value="NOL6/Upt22"/>
</dbReference>
<evidence type="ECO:0000256" key="3">
    <source>
        <dbReference type="ARBA" id="ARBA00022884"/>
    </source>
</evidence>
<dbReference type="InterPro" id="IPR035370">
    <property type="entry name" value="Nrap_D5"/>
</dbReference>
<gene>
    <name evidence="13" type="ORF">BJ878DRAFT_484998</name>
</gene>
<feature type="domain" description="Nrap protein" evidence="12">
    <location>
        <begin position="970"/>
        <end position="1093"/>
    </location>
</feature>
<evidence type="ECO:0000259" key="7">
    <source>
        <dbReference type="Pfam" id="PF03813"/>
    </source>
</evidence>
<dbReference type="InterPro" id="IPR035371">
    <property type="entry name" value="Nrap_D6"/>
</dbReference>
<keyword evidence="5" id="KW-0698">rRNA processing</keyword>
<name>A0A9P7ZC75_9HELO</name>